<feature type="domain" description="GmrSD restriction endonucleases C-terminal" evidence="2">
    <location>
        <begin position="423"/>
        <end position="554"/>
    </location>
</feature>
<reference evidence="3 4" key="1">
    <citation type="submission" date="2020-07" db="EMBL/GenBank/DDBJ databases">
        <title>Characterization and genome sequencing of isolate MD1, a novel member within the family Lachnospiraceae.</title>
        <authorList>
            <person name="Rettenmaier R."/>
            <person name="Di Bello L."/>
            <person name="Zinser C."/>
            <person name="Scheitz K."/>
            <person name="Liebl W."/>
            <person name="Zverlov V."/>
        </authorList>
    </citation>
    <scope>NUCLEOTIDE SEQUENCE [LARGE SCALE GENOMIC DNA]</scope>
    <source>
        <strain evidence="3 4">MD1</strain>
    </source>
</reference>
<evidence type="ECO:0000313" key="4">
    <source>
        <dbReference type="Proteomes" id="UP000574276"/>
    </source>
</evidence>
<dbReference type="AlphaFoldDB" id="A0A839JY42"/>
<evidence type="ECO:0000259" key="1">
    <source>
        <dbReference type="Pfam" id="PF03235"/>
    </source>
</evidence>
<dbReference type="Proteomes" id="UP000574276">
    <property type="component" value="Unassembled WGS sequence"/>
</dbReference>
<dbReference type="PANTHER" id="PTHR35149">
    <property type="entry name" value="SLL5132 PROTEIN"/>
    <property type="match status" value="1"/>
</dbReference>
<evidence type="ECO:0000313" key="3">
    <source>
        <dbReference type="EMBL" id="MBB2181539.1"/>
    </source>
</evidence>
<name>A0A839JY42_9FIRM</name>
<evidence type="ECO:0000259" key="2">
    <source>
        <dbReference type="Pfam" id="PF07510"/>
    </source>
</evidence>
<dbReference type="Pfam" id="PF03235">
    <property type="entry name" value="GmrSD_N"/>
    <property type="match status" value="1"/>
</dbReference>
<dbReference type="PANTHER" id="PTHR35149:SF2">
    <property type="entry name" value="DUF262 DOMAIN-CONTAINING PROTEIN"/>
    <property type="match status" value="1"/>
</dbReference>
<dbReference type="EMBL" id="JACEGA010000001">
    <property type="protein sequence ID" value="MBB2181539.1"/>
    <property type="molecule type" value="Genomic_DNA"/>
</dbReference>
<accession>A0A839JY42</accession>
<comment type="caution">
    <text evidence="3">The sequence shown here is derived from an EMBL/GenBank/DDBJ whole genome shotgun (WGS) entry which is preliminary data.</text>
</comment>
<dbReference type="InterPro" id="IPR011089">
    <property type="entry name" value="GmrSD_C"/>
</dbReference>
<keyword evidence="4" id="KW-1185">Reference proteome</keyword>
<proteinExistence type="predicted"/>
<gene>
    <name evidence="3" type="ORF">H0486_01345</name>
</gene>
<dbReference type="InterPro" id="IPR004919">
    <property type="entry name" value="GmrSD_N"/>
</dbReference>
<protein>
    <submittedName>
        <fullName evidence="3">DUF262 domain-containing protein</fullName>
    </submittedName>
</protein>
<sequence length="723" mass="84658">MSEPKRTGLLQLLGNSLGCQFVIPVYQRNYTWAAEREVKQYFDDLQSVLKGDYKNHFMGIIIYLEKAIDFSSREFSIIDGQQRLTTTFLIIYAIKQMLVNCNDTEKVKQLEGQYLTNPYHNDKIKYKLKPLVSDDDVYRCIVEDRMGDITDKESNVLKNYQYISNRLNELLLQGYDANAILMALDKLYVVCVPISEEDNAQKIFESINATGVKLTSADLIRNYLLMDLQSDVQEKYYADYWKKLEDNVSVDSKTLELFFRMYLAIKTYNLVPKNNVYREFVKWIEEHDTNIKVLFEDLLEYAKIFNLLMNEDINKIDKELKDAIVDFRKVNSDLPMAIVMEFYRMYRKGCITIDVLAMLICAINTYMIRRSLCDMNSQNISKLFPTVLKKVLEKCNDDYTDVLRHLNQEMVGNMASTSGSYMPTDKQMKEMLFNANVYKRPALRIVLDRLELYNNPAPVDLSHLSIEHLMPQTPTEEWLEELDTDMETYLENLHRIGNLTLAAKKDNSKMGNLMWDYKNEVLKETAHLKLNLQLMEIDKWDMARIDSRTKELIEKICFIYPYPEVSVTQKIDDSVVDEMTALDLCVEIAIDEQPITCIRKRRTFKTEDNKKGYTIVSSKMYPQGDKEKYWFGYRDKRFEDIESCDEQYMILGCRNKTLSVVRFPRAFIEQNLSMLNSSVDSETGEISHYHIVIFKNPDGKMTMLLSKPVLREIDISEYVIGEI</sequence>
<dbReference type="RefSeq" id="WP_228351314.1">
    <property type="nucleotide sequence ID" value="NZ_JACEGA010000001.1"/>
</dbReference>
<feature type="domain" description="GmrSD restriction endonucleases N-terminal" evidence="1">
    <location>
        <begin position="15"/>
        <end position="225"/>
    </location>
</feature>
<organism evidence="3 4">
    <name type="scientific">Variimorphobacter saccharofermentans</name>
    <dbReference type="NCBI Taxonomy" id="2755051"/>
    <lineage>
        <taxon>Bacteria</taxon>
        <taxon>Bacillati</taxon>
        <taxon>Bacillota</taxon>
        <taxon>Clostridia</taxon>
        <taxon>Lachnospirales</taxon>
        <taxon>Lachnospiraceae</taxon>
        <taxon>Variimorphobacter</taxon>
    </lineage>
</organism>
<dbReference type="Pfam" id="PF07510">
    <property type="entry name" value="GmrSD_C"/>
    <property type="match status" value="1"/>
</dbReference>